<feature type="transmembrane region" description="Helical" evidence="14">
    <location>
        <begin position="26"/>
        <end position="50"/>
    </location>
</feature>
<dbReference type="EMBL" id="JBHSRF010000021">
    <property type="protein sequence ID" value="MFC6082789.1"/>
    <property type="molecule type" value="Genomic_DNA"/>
</dbReference>
<evidence type="ECO:0000256" key="14">
    <source>
        <dbReference type="SAM" id="Phobius"/>
    </source>
</evidence>
<comment type="caution">
    <text evidence="16">The sequence shown here is derived from an EMBL/GenBank/DDBJ whole genome shotgun (WGS) entry which is preliminary data.</text>
</comment>
<organism evidence="16 17">
    <name type="scientific">Sphaerisporangium aureirubrum</name>
    <dbReference type="NCBI Taxonomy" id="1544736"/>
    <lineage>
        <taxon>Bacteria</taxon>
        <taxon>Bacillati</taxon>
        <taxon>Actinomycetota</taxon>
        <taxon>Actinomycetes</taxon>
        <taxon>Streptosporangiales</taxon>
        <taxon>Streptosporangiaceae</taxon>
        <taxon>Sphaerisporangium</taxon>
    </lineage>
</organism>
<feature type="compositionally biased region" description="Low complexity" evidence="13">
    <location>
        <begin position="398"/>
        <end position="415"/>
    </location>
</feature>
<keyword evidence="17" id="KW-1185">Reference proteome</keyword>
<dbReference type="SUPFAM" id="SSF49265">
    <property type="entry name" value="Fibronectin type III"/>
    <property type="match status" value="1"/>
</dbReference>
<evidence type="ECO:0000313" key="16">
    <source>
        <dbReference type="EMBL" id="MFC6082789.1"/>
    </source>
</evidence>
<dbReference type="Gene3D" id="3.30.2010.10">
    <property type="entry name" value="Metalloproteases ('zincins'), catalytic domain"/>
    <property type="match status" value="1"/>
</dbReference>
<keyword evidence="7" id="KW-0862">Zinc</keyword>
<evidence type="ECO:0000256" key="9">
    <source>
        <dbReference type="ARBA" id="ARBA00023049"/>
    </source>
</evidence>
<dbReference type="Pfam" id="PF01435">
    <property type="entry name" value="Peptidase_M48"/>
    <property type="match status" value="1"/>
</dbReference>
<dbReference type="InterPro" id="IPR050083">
    <property type="entry name" value="HtpX_protease"/>
</dbReference>
<evidence type="ECO:0000256" key="13">
    <source>
        <dbReference type="SAM" id="MobiDB-lite"/>
    </source>
</evidence>
<feature type="transmembrane region" description="Helical" evidence="14">
    <location>
        <begin position="336"/>
        <end position="358"/>
    </location>
</feature>
<keyword evidence="11" id="KW-0326">Glycosidase</keyword>
<evidence type="ECO:0000256" key="11">
    <source>
        <dbReference type="ARBA" id="ARBA00023295"/>
    </source>
</evidence>
<dbReference type="RefSeq" id="WP_380753603.1">
    <property type="nucleotide sequence ID" value="NZ_JBHSRF010000021.1"/>
</dbReference>
<evidence type="ECO:0000256" key="1">
    <source>
        <dbReference type="ARBA" id="ARBA00001947"/>
    </source>
</evidence>
<keyword evidence="9 16" id="KW-0482">Metalloprotease</keyword>
<protein>
    <submittedName>
        <fullName evidence="16">M48 family metalloprotease</fullName>
        <ecNumber evidence="16">3.4.24.-</ecNumber>
    </submittedName>
</protein>
<dbReference type="EC" id="3.4.24.-" evidence="16"/>
<sequence length="693" mass="74472">MLPPANSAQSASTGLLLITGQRRRNLLLSVTIGLAILAGVALVGVIVTVWAKDVRVGLAVSGALIAVIVVSCAVFKSWVLARLPLVHDSVHLDGLRTLVADVSARLGMSPPKVLIMKDSVNAFAIGSGRGAVVVFSESLLQLFGEDPEAVEAVVAHELAHVANRDSWLGTALKGAMMWTRWLYVLLTFYARALRFVCDAFLAATRNSTGVIVSPIRMSCWICSSWIAPLIFRLGRVVLVAGHVLAMGLCRQREFAADATAAYVTGKPEALSRALSRLDEEETELRRGRHLVQELCVAPPHVTGVLAELFSTHPSTERRIARLSAYAEGTGEFRTGLALFVALLVTAVLLIGGAGVITLSSTAVSSYPLGAERIQPAPSPDGNAPFLSSAAPTSREDGVPSSAPSVSSSEPADSTPEPSARDDGADPPVPEPSVTPSARRSLSPPMRAARPSKVSVRAMSGRVIRVSWKDNSGNETAFTVNNGESSRTVDAGATSYDWRNLKPGTYMCFRVRAWNKAGTSRYSPVTDPYYRCTTTPRPAPKTSAPALLGPVDFDAYCVSAGADEAVLVADDAYGWRCRIGGEERTFSVTEACRSQYGTRKAIDKIIDFHDSSSWQCWRVSGRLGTADLDGFCRSQGAEAAISVADNAYGWRCRLPDGEEGGIWVADVCKWQYSRPSVLERMADYYNPESWECWT</sequence>
<keyword evidence="5" id="KW-0479">Metal-binding</keyword>
<feature type="transmembrane region" description="Helical" evidence="14">
    <location>
        <begin position="56"/>
        <end position="75"/>
    </location>
</feature>
<dbReference type="PANTHER" id="PTHR43221:SF2">
    <property type="entry name" value="PROTEASE HTPX HOMOLOG"/>
    <property type="match status" value="1"/>
</dbReference>
<keyword evidence="3" id="KW-0645">Protease</keyword>
<keyword evidence="4 14" id="KW-0812">Transmembrane</keyword>
<keyword evidence="2" id="KW-1003">Cell membrane</keyword>
<keyword evidence="12" id="KW-0119">Carbohydrate metabolism</keyword>
<evidence type="ECO:0000259" key="15">
    <source>
        <dbReference type="PROSITE" id="PS50853"/>
    </source>
</evidence>
<evidence type="ECO:0000256" key="5">
    <source>
        <dbReference type="ARBA" id="ARBA00022723"/>
    </source>
</evidence>
<evidence type="ECO:0000256" key="4">
    <source>
        <dbReference type="ARBA" id="ARBA00022692"/>
    </source>
</evidence>
<dbReference type="CDD" id="cd00063">
    <property type="entry name" value="FN3"/>
    <property type="match status" value="1"/>
</dbReference>
<keyword evidence="6 16" id="KW-0378">Hydrolase</keyword>
<evidence type="ECO:0000256" key="12">
    <source>
        <dbReference type="ARBA" id="ARBA00023326"/>
    </source>
</evidence>
<dbReference type="PROSITE" id="PS50853">
    <property type="entry name" value="FN3"/>
    <property type="match status" value="1"/>
</dbReference>
<accession>A0ABW1NHE1</accession>
<evidence type="ECO:0000256" key="7">
    <source>
        <dbReference type="ARBA" id="ARBA00022833"/>
    </source>
</evidence>
<feature type="region of interest" description="Disordered" evidence="13">
    <location>
        <begin position="374"/>
        <end position="455"/>
    </location>
</feature>
<dbReference type="InterPro" id="IPR003961">
    <property type="entry name" value="FN3_dom"/>
</dbReference>
<evidence type="ECO:0000256" key="10">
    <source>
        <dbReference type="ARBA" id="ARBA00023136"/>
    </source>
</evidence>
<evidence type="ECO:0000313" key="17">
    <source>
        <dbReference type="Proteomes" id="UP001596137"/>
    </source>
</evidence>
<dbReference type="GO" id="GO:0008237">
    <property type="term" value="F:metallopeptidase activity"/>
    <property type="evidence" value="ECO:0007669"/>
    <property type="project" value="UniProtKB-KW"/>
</dbReference>
<dbReference type="InterPro" id="IPR013783">
    <property type="entry name" value="Ig-like_fold"/>
</dbReference>
<evidence type="ECO:0000256" key="3">
    <source>
        <dbReference type="ARBA" id="ARBA00022670"/>
    </source>
</evidence>
<evidence type="ECO:0000256" key="6">
    <source>
        <dbReference type="ARBA" id="ARBA00022801"/>
    </source>
</evidence>
<evidence type="ECO:0000256" key="2">
    <source>
        <dbReference type="ARBA" id="ARBA00022475"/>
    </source>
</evidence>
<dbReference type="InterPro" id="IPR036116">
    <property type="entry name" value="FN3_sf"/>
</dbReference>
<comment type="cofactor">
    <cofactor evidence="1">
        <name>Zn(2+)</name>
        <dbReference type="ChEBI" id="CHEBI:29105"/>
    </cofactor>
</comment>
<keyword evidence="8 14" id="KW-1133">Transmembrane helix</keyword>
<gene>
    <name evidence="16" type="ORF">ACFP1K_16585</name>
</gene>
<dbReference type="PANTHER" id="PTHR43221">
    <property type="entry name" value="PROTEASE HTPX"/>
    <property type="match status" value="1"/>
</dbReference>
<dbReference type="Proteomes" id="UP001596137">
    <property type="component" value="Unassembled WGS sequence"/>
</dbReference>
<proteinExistence type="predicted"/>
<feature type="domain" description="Fibronectin type-III" evidence="15">
    <location>
        <begin position="449"/>
        <end position="537"/>
    </location>
</feature>
<reference evidence="17" key="1">
    <citation type="journal article" date="2019" name="Int. J. Syst. Evol. Microbiol.">
        <title>The Global Catalogue of Microorganisms (GCM) 10K type strain sequencing project: providing services to taxonomists for standard genome sequencing and annotation.</title>
        <authorList>
            <consortium name="The Broad Institute Genomics Platform"/>
            <consortium name="The Broad Institute Genome Sequencing Center for Infectious Disease"/>
            <person name="Wu L."/>
            <person name="Ma J."/>
        </authorList>
    </citation>
    <scope>NUCLEOTIDE SEQUENCE [LARGE SCALE GENOMIC DNA]</scope>
    <source>
        <strain evidence="17">JCM 30346</strain>
    </source>
</reference>
<dbReference type="Gene3D" id="2.60.40.10">
    <property type="entry name" value="Immunoglobulins"/>
    <property type="match status" value="1"/>
</dbReference>
<keyword evidence="10 14" id="KW-0472">Membrane</keyword>
<dbReference type="Pfam" id="PF00041">
    <property type="entry name" value="fn3"/>
    <property type="match status" value="1"/>
</dbReference>
<keyword evidence="12" id="KW-0624">Polysaccharide degradation</keyword>
<evidence type="ECO:0000256" key="8">
    <source>
        <dbReference type="ARBA" id="ARBA00022989"/>
    </source>
</evidence>
<dbReference type="InterPro" id="IPR001915">
    <property type="entry name" value="Peptidase_M48"/>
</dbReference>
<name>A0ABW1NHE1_9ACTN</name>